<dbReference type="Gene3D" id="1.10.287.470">
    <property type="entry name" value="Helix hairpin bin"/>
    <property type="match status" value="1"/>
</dbReference>
<feature type="domain" description="Multidrug resistance protein MdtA-like alpha-helical hairpin" evidence="2">
    <location>
        <begin position="132"/>
        <end position="196"/>
    </location>
</feature>
<evidence type="ECO:0000256" key="1">
    <source>
        <dbReference type="ARBA" id="ARBA00009477"/>
    </source>
</evidence>
<keyword evidence="5" id="KW-1185">Reference proteome</keyword>
<dbReference type="eggNOG" id="COG0845">
    <property type="taxonomic scope" value="Bacteria"/>
</dbReference>
<dbReference type="InterPro" id="IPR006143">
    <property type="entry name" value="RND_pump_MFP"/>
</dbReference>
<dbReference type="PANTHER" id="PTHR30469:SF33">
    <property type="entry name" value="SLR1207 PROTEIN"/>
    <property type="match status" value="1"/>
</dbReference>
<dbReference type="RefSeq" id="WP_021813417.1">
    <property type="nucleotide sequence ID" value="NZ_AUSW01000015.1"/>
</dbReference>
<dbReference type="InterPro" id="IPR058625">
    <property type="entry name" value="MdtA-like_BSH"/>
</dbReference>
<organism evidence="4 5">
    <name type="scientific">Psychrobacter aquaticus CMS 56</name>
    <dbReference type="NCBI Taxonomy" id="1354303"/>
    <lineage>
        <taxon>Bacteria</taxon>
        <taxon>Pseudomonadati</taxon>
        <taxon>Pseudomonadota</taxon>
        <taxon>Gammaproteobacteria</taxon>
        <taxon>Moraxellales</taxon>
        <taxon>Moraxellaceae</taxon>
        <taxon>Psychrobacter</taxon>
    </lineage>
</organism>
<evidence type="ECO:0000259" key="3">
    <source>
        <dbReference type="Pfam" id="PF25917"/>
    </source>
</evidence>
<dbReference type="Gene3D" id="2.40.420.20">
    <property type="match status" value="1"/>
</dbReference>
<dbReference type="PATRIC" id="fig|1354303.4.peg.751"/>
<protein>
    <submittedName>
        <fullName evidence="4">Macrolide-specific efflux protein MacA</fullName>
    </submittedName>
</protein>
<dbReference type="EMBL" id="AUSW01000015">
    <property type="protein sequence ID" value="ERL56086.1"/>
    <property type="molecule type" value="Genomic_DNA"/>
</dbReference>
<dbReference type="STRING" id="1354303.M917_0764"/>
<evidence type="ECO:0000259" key="2">
    <source>
        <dbReference type="Pfam" id="PF25876"/>
    </source>
</evidence>
<dbReference type="Gene3D" id="2.40.30.170">
    <property type="match status" value="1"/>
</dbReference>
<dbReference type="OrthoDB" id="9791520at2"/>
<comment type="similarity">
    <text evidence="1">Belongs to the membrane fusion protein (MFP) (TC 8.A.1) family.</text>
</comment>
<dbReference type="Pfam" id="PF25876">
    <property type="entry name" value="HH_MFP_RND"/>
    <property type="match status" value="1"/>
</dbReference>
<evidence type="ECO:0000313" key="4">
    <source>
        <dbReference type="EMBL" id="ERL56086.1"/>
    </source>
</evidence>
<comment type="caution">
    <text evidence="4">The sequence shown here is derived from an EMBL/GenBank/DDBJ whole genome shotgun (WGS) entry which is preliminary data.</text>
</comment>
<proteinExistence type="inferred from homology"/>
<reference evidence="4 5" key="1">
    <citation type="journal article" date="2013" name="Genome Announc.">
        <title>Draft Genome Sequence of Psychrobacter aquaticus Strain CMS 56T, Isolated from a Cyanobacterial Mat Sample Collected from Water Bodies in the McMurdo Dry Valley Region of Antarctica.</title>
        <authorList>
            <person name="Reddy G.S."/>
            <person name="Ara S."/>
            <person name="Singh A."/>
            <person name="Kumar Pinnaka A."/>
            <person name="Shivaji S."/>
        </authorList>
    </citation>
    <scope>NUCLEOTIDE SEQUENCE [LARGE SCALE GENOMIC DNA]</scope>
    <source>
        <strain evidence="4 5">CMS 56</strain>
    </source>
</reference>
<dbReference type="NCBIfam" id="TIGR01730">
    <property type="entry name" value="RND_mfp"/>
    <property type="match status" value="1"/>
</dbReference>
<dbReference type="Gene3D" id="2.40.50.100">
    <property type="match status" value="2"/>
</dbReference>
<gene>
    <name evidence="4" type="ORF">M917_0764</name>
</gene>
<dbReference type="SUPFAM" id="SSF111369">
    <property type="entry name" value="HlyD-like secretion proteins"/>
    <property type="match status" value="3"/>
</dbReference>
<dbReference type="AlphaFoldDB" id="U4T7J5"/>
<feature type="domain" description="Multidrug resistance protein MdtA-like barrel-sandwich hybrid" evidence="3">
    <location>
        <begin position="63"/>
        <end position="261"/>
    </location>
</feature>
<accession>U4T7J5</accession>
<name>U4T7J5_9GAMM</name>
<dbReference type="Pfam" id="PF25917">
    <property type="entry name" value="BSH_RND"/>
    <property type="match status" value="1"/>
</dbReference>
<sequence>MRKMSKKSAIKWGVIALVIIALGALAYTFLKPEEVAPNYLTAKAEIGDIENNVMASGKVKALNTVDVGAQVSGEVKRLYVEVGDEVQQGDLIAQIDQVTQKNNLSNEQASLDQSVAAIQSAQAEALSRQASLESAYADLASRQSELKQAQSDFTRLQSLVAIDAISQQEYDTQATSVETAKAAVANARAAIDTAKAAIATADANINSQQAALRKSQTNVSTAQEDLSYTTIRAPISGTVVSITTEQGTTVNANQTAPTIVTLADLSTVRINAQISEADVINVNAGMPVYFNIIGNPDQKFDSVLKAVEPAPEVISDTSSTDSAIYYVGYIEVPNTDRRFRIDMTAQVYIVIDQAKDALLIPAAALQPISKTSNARTPNADPNVTTSQVRVLKADGQVVEQVVTTGINNRVNVQVLSGLNEGDEVILSEESAEQGQGSKGGRPF</sequence>
<dbReference type="GO" id="GO:1990281">
    <property type="term" value="C:efflux pump complex"/>
    <property type="evidence" value="ECO:0007669"/>
    <property type="project" value="TreeGrafter"/>
</dbReference>
<evidence type="ECO:0000313" key="5">
    <source>
        <dbReference type="Proteomes" id="UP000016761"/>
    </source>
</evidence>
<dbReference type="InterPro" id="IPR058624">
    <property type="entry name" value="MdtA-like_HH"/>
</dbReference>
<dbReference type="Proteomes" id="UP000016761">
    <property type="component" value="Unassembled WGS sequence"/>
</dbReference>
<dbReference type="PANTHER" id="PTHR30469">
    <property type="entry name" value="MULTIDRUG RESISTANCE PROTEIN MDTA"/>
    <property type="match status" value="1"/>
</dbReference>
<dbReference type="GO" id="GO:0015562">
    <property type="term" value="F:efflux transmembrane transporter activity"/>
    <property type="evidence" value="ECO:0007669"/>
    <property type="project" value="TreeGrafter"/>
</dbReference>